<gene>
    <name evidence="2" type="ORF">TWF481_003997</name>
</gene>
<feature type="region of interest" description="Disordered" evidence="1">
    <location>
        <begin position="50"/>
        <end position="71"/>
    </location>
</feature>
<accession>A0AAV9WI68</accession>
<feature type="compositionally biased region" description="Pro residues" evidence="1">
    <location>
        <begin position="108"/>
        <end position="122"/>
    </location>
</feature>
<name>A0AAV9WI68_9PEZI</name>
<keyword evidence="3" id="KW-1185">Reference proteome</keyword>
<evidence type="ECO:0000256" key="1">
    <source>
        <dbReference type="SAM" id="MobiDB-lite"/>
    </source>
</evidence>
<evidence type="ECO:0000313" key="3">
    <source>
        <dbReference type="Proteomes" id="UP001370758"/>
    </source>
</evidence>
<dbReference type="Proteomes" id="UP001370758">
    <property type="component" value="Unassembled WGS sequence"/>
</dbReference>
<sequence>MASGELDLIDPPLPPLRMGNQTGLGLCKCDRCGTAGKVLPQSIRRDHLETKFAKERHDGNSNSYERADEGLPRTPEEIKDEYKRIKLALCFEFKTKALGDLEEEWPEDTPPPPYTISPPPAAETPSSWETNKMKIRELRKKTEAKAARVTDIYMFFYYLGYTNHAVKRATTEELFGPERLLREVCEFRLEIKRLEIESLWARVEELRAKTSYVSLSNSPSRTGEGRQVRRSTLDDEAGGFIPLMKDIEYVIWLTNQAICPDWNIGQSPREHDVTPHALQVFKKFYFTRIHLKANFTNLESISRMGMRDYQPEYIYFLTREWDHRVHKDIRRIALSRVIDDASFL</sequence>
<reference evidence="2 3" key="1">
    <citation type="submission" date="2023-08" db="EMBL/GenBank/DDBJ databases">
        <authorList>
            <person name="Palmer J.M."/>
        </authorList>
    </citation>
    <scope>NUCLEOTIDE SEQUENCE [LARGE SCALE GENOMIC DNA]</scope>
    <source>
        <strain evidence="2 3">TWF481</strain>
    </source>
</reference>
<dbReference type="EMBL" id="JAVHJL010000002">
    <property type="protein sequence ID" value="KAK6509239.1"/>
    <property type="molecule type" value="Genomic_DNA"/>
</dbReference>
<comment type="caution">
    <text evidence="2">The sequence shown here is derived from an EMBL/GenBank/DDBJ whole genome shotgun (WGS) entry which is preliminary data.</text>
</comment>
<feature type="region of interest" description="Disordered" evidence="1">
    <location>
        <begin position="103"/>
        <end position="127"/>
    </location>
</feature>
<evidence type="ECO:0000313" key="2">
    <source>
        <dbReference type="EMBL" id="KAK6509239.1"/>
    </source>
</evidence>
<proteinExistence type="predicted"/>
<protein>
    <submittedName>
        <fullName evidence="2">Uncharacterized protein</fullName>
    </submittedName>
</protein>
<organism evidence="2 3">
    <name type="scientific">Arthrobotrys musiformis</name>
    <dbReference type="NCBI Taxonomy" id="47236"/>
    <lineage>
        <taxon>Eukaryota</taxon>
        <taxon>Fungi</taxon>
        <taxon>Dikarya</taxon>
        <taxon>Ascomycota</taxon>
        <taxon>Pezizomycotina</taxon>
        <taxon>Orbiliomycetes</taxon>
        <taxon>Orbiliales</taxon>
        <taxon>Orbiliaceae</taxon>
        <taxon>Arthrobotrys</taxon>
    </lineage>
</organism>
<dbReference type="AlphaFoldDB" id="A0AAV9WI68"/>